<organism evidence="2 3">
    <name type="scientific">Babesia caballi</name>
    <dbReference type="NCBI Taxonomy" id="5871"/>
    <lineage>
        <taxon>Eukaryota</taxon>
        <taxon>Sar</taxon>
        <taxon>Alveolata</taxon>
        <taxon>Apicomplexa</taxon>
        <taxon>Aconoidasida</taxon>
        <taxon>Piroplasmida</taxon>
        <taxon>Babesiidae</taxon>
        <taxon>Babesia</taxon>
    </lineage>
</organism>
<evidence type="ECO:0000256" key="1">
    <source>
        <dbReference type="SAM" id="MobiDB-lite"/>
    </source>
</evidence>
<proteinExistence type="predicted"/>
<dbReference type="Proteomes" id="UP001497744">
    <property type="component" value="Unassembled WGS sequence"/>
</dbReference>
<feature type="compositionally biased region" description="Low complexity" evidence="1">
    <location>
        <begin position="32"/>
        <end position="42"/>
    </location>
</feature>
<dbReference type="EMBL" id="BPLF01000003">
    <property type="protein sequence ID" value="GIX64631.1"/>
    <property type="molecule type" value="Genomic_DNA"/>
</dbReference>
<name>A0AAV4LZS8_BABCB</name>
<dbReference type="GeneID" id="94196112"/>
<dbReference type="AlphaFoldDB" id="A0AAV4LZS8"/>
<comment type="caution">
    <text evidence="2">The sequence shown here is derived from an EMBL/GenBank/DDBJ whole genome shotgun (WGS) entry which is preliminary data.</text>
</comment>
<feature type="region of interest" description="Disordered" evidence="1">
    <location>
        <begin position="1"/>
        <end position="42"/>
    </location>
</feature>
<evidence type="ECO:0000313" key="2">
    <source>
        <dbReference type="EMBL" id="GIX64631.1"/>
    </source>
</evidence>
<feature type="compositionally biased region" description="Basic residues" evidence="1">
    <location>
        <begin position="1"/>
        <end position="31"/>
    </location>
</feature>
<protein>
    <submittedName>
        <fullName evidence="2">Uncharacterized protein</fullName>
    </submittedName>
</protein>
<accession>A0AAV4LZS8</accession>
<sequence>MHAHNPRQRVHQLVRRRTRHGRTHGRQHRLHQQPQQRPVRPAHPAVLAAEGHAQRAARQHQQRVGQQLQGHQVDAPLVVRPPPAPDAAGPPSLLPCSQIRWQRRLLALLRRRCRAAKRRADEEDAEVAQRAQHLAHVARLHQQSLSVHPARARGVPMRCAELQDLALQLHVGPVGGRLRAAEVGAGRHLLQHVVSPAAQRRQRLPDGQLLRPVEVREVPRQVESVAEGFSRQQQEALLR</sequence>
<reference evidence="2 3" key="1">
    <citation type="submission" date="2021-06" db="EMBL/GenBank/DDBJ databases">
        <title>Genome sequence of Babesia caballi.</title>
        <authorList>
            <person name="Yamagishi J."/>
            <person name="Kidaka T."/>
            <person name="Ochi A."/>
        </authorList>
    </citation>
    <scope>NUCLEOTIDE SEQUENCE [LARGE SCALE GENOMIC DNA]</scope>
    <source>
        <strain evidence="2">USDA-D6B2</strain>
    </source>
</reference>
<evidence type="ECO:0000313" key="3">
    <source>
        <dbReference type="Proteomes" id="UP001497744"/>
    </source>
</evidence>
<dbReference type="RefSeq" id="XP_067716700.1">
    <property type="nucleotide sequence ID" value="XM_067860599.1"/>
</dbReference>
<gene>
    <name evidence="2" type="ORF">BcabD6B2_40660</name>
</gene>
<keyword evidence="3" id="KW-1185">Reference proteome</keyword>